<organism evidence="5 6">
    <name type="scientific">Gammaproteobacteria bacterium LSUCC0057</name>
    <dbReference type="NCBI Taxonomy" id="2559237"/>
    <lineage>
        <taxon>Bacteria</taxon>
        <taxon>Pseudomonadati</taxon>
        <taxon>Pseudomonadota</taxon>
        <taxon>Gammaproteobacteria</taxon>
        <taxon>Cellvibrionales</taxon>
        <taxon>Porticoccaceae</taxon>
        <taxon>SAR92 clade</taxon>
    </lineage>
</organism>
<dbReference type="PROSITE" id="PS51084">
    <property type="entry name" value="HIT_2"/>
    <property type="match status" value="1"/>
</dbReference>
<evidence type="ECO:0000313" key="6">
    <source>
        <dbReference type="Proteomes" id="UP000298133"/>
    </source>
</evidence>
<dbReference type="InterPro" id="IPR011146">
    <property type="entry name" value="HIT-like"/>
</dbReference>
<dbReference type="GO" id="GO:0008270">
    <property type="term" value="F:zinc ion binding"/>
    <property type="evidence" value="ECO:0007669"/>
    <property type="project" value="InterPro"/>
</dbReference>
<dbReference type="SMART" id="SM00507">
    <property type="entry name" value="HNHc"/>
    <property type="match status" value="1"/>
</dbReference>
<dbReference type="PANTHER" id="PTHR42997:SF1">
    <property type="entry name" value="AP-4-A PHOSPHORYLASE"/>
    <property type="match status" value="1"/>
</dbReference>
<feature type="domain" description="HIT" evidence="4">
    <location>
        <begin position="183"/>
        <end position="290"/>
    </location>
</feature>
<dbReference type="InterPro" id="IPR002711">
    <property type="entry name" value="HNH"/>
</dbReference>
<dbReference type="OrthoDB" id="9784774at2"/>
<dbReference type="GO" id="GO:0003676">
    <property type="term" value="F:nucleic acid binding"/>
    <property type="evidence" value="ECO:0007669"/>
    <property type="project" value="InterPro"/>
</dbReference>
<dbReference type="PRINTS" id="PR00332">
    <property type="entry name" value="HISTRIAD"/>
</dbReference>
<comment type="caution">
    <text evidence="5">The sequence shown here is derived from an EMBL/GenBank/DDBJ whole genome shotgun (WGS) entry which is preliminary data.</text>
</comment>
<dbReference type="Gene3D" id="3.30.428.10">
    <property type="entry name" value="HIT-like"/>
    <property type="match status" value="1"/>
</dbReference>
<dbReference type="InterPro" id="IPR036265">
    <property type="entry name" value="HIT-like_sf"/>
</dbReference>
<dbReference type="Proteomes" id="UP000298133">
    <property type="component" value="Unassembled WGS sequence"/>
</dbReference>
<proteinExistence type="predicted"/>
<evidence type="ECO:0000259" key="4">
    <source>
        <dbReference type="PROSITE" id="PS51084"/>
    </source>
</evidence>
<dbReference type="Pfam" id="PF01844">
    <property type="entry name" value="HNH"/>
    <property type="match status" value="1"/>
</dbReference>
<dbReference type="AlphaFoldDB" id="A0A4Y8UGR5"/>
<protein>
    <submittedName>
        <fullName evidence="5">HIT domain-containing protein</fullName>
    </submittedName>
</protein>
<evidence type="ECO:0000313" key="5">
    <source>
        <dbReference type="EMBL" id="TFH67608.1"/>
    </source>
</evidence>
<dbReference type="InterPro" id="IPR001310">
    <property type="entry name" value="Histidine_triad_HIT"/>
</dbReference>
<dbReference type="PANTHER" id="PTHR42997">
    <property type="entry name" value="HIT FAMILY HYDROLASE"/>
    <property type="match status" value="1"/>
</dbReference>
<name>A0A4Y8UGR5_9GAMM</name>
<dbReference type="CDD" id="cd00085">
    <property type="entry name" value="HNHc"/>
    <property type="match status" value="1"/>
</dbReference>
<dbReference type="InterPro" id="IPR003615">
    <property type="entry name" value="HNH_nuc"/>
</dbReference>
<evidence type="ECO:0000256" key="3">
    <source>
        <dbReference type="PROSITE-ProRule" id="PRU00464"/>
    </source>
</evidence>
<keyword evidence="6" id="KW-1185">Reference proteome</keyword>
<dbReference type="EMBL" id="SPIA01000003">
    <property type="protein sequence ID" value="TFH67608.1"/>
    <property type="molecule type" value="Genomic_DNA"/>
</dbReference>
<reference evidence="5 6" key="1">
    <citation type="submission" date="2019-03" db="EMBL/GenBank/DDBJ databases">
        <title>Draft genome of Gammaproteobacteria bacterium LSUCC0057, a member of the SAR92 clade.</title>
        <authorList>
            <person name="Lanclos V.C."/>
            <person name="Doiron C."/>
            <person name="Henson M.W."/>
            <person name="Thrash J.C."/>
        </authorList>
    </citation>
    <scope>NUCLEOTIDE SEQUENCE [LARGE SCALE GENOMIC DNA]</scope>
    <source>
        <strain evidence="5 6">LSUCC0057</strain>
    </source>
</reference>
<dbReference type="InterPro" id="IPR052908">
    <property type="entry name" value="AP-4-A_phosphorylase"/>
</dbReference>
<gene>
    <name evidence="5" type="ORF">E3W66_08585</name>
</gene>
<dbReference type="Pfam" id="PF01230">
    <property type="entry name" value="HIT"/>
    <property type="match status" value="1"/>
</dbReference>
<evidence type="ECO:0000256" key="1">
    <source>
        <dbReference type="PIRSR" id="PIRSR601310-1"/>
    </source>
</evidence>
<dbReference type="GO" id="GO:0004519">
    <property type="term" value="F:endonuclease activity"/>
    <property type="evidence" value="ECO:0007669"/>
    <property type="project" value="InterPro"/>
</dbReference>
<evidence type="ECO:0000256" key="2">
    <source>
        <dbReference type="PIRSR" id="PIRSR601310-3"/>
    </source>
</evidence>
<accession>A0A4Y8UGR5</accession>
<feature type="short sequence motif" description="Histidine triad motif" evidence="2 3">
    <location>
        <begin position="275"/>
        <end position="279"/>
    </location>
</feature>
<dbReference type="Gene3D" id="1.10.30.50">
    <property type="match status" value="1"/>
</dbReference>
<dbReference type="SUPFAM" id="SSF54197">
    <property type="entry name" value="HIT-like"/>
    <property type="match status" value="1"/>
</dbReference>
<sequence>MLKELVKSGGVSSREDIAKALLLYDPSQVEYYEQIVDNMVGRVLRGRSVVDRDRKTKDYRLELSGELTSHEQEELIELCEQKLEEFLGNRKSDLYSHRRLATGKFSGTLRYEVLKRAKFRCELCGTSAVEKALHVDHIVPRSKGGPDEINNFQALCYSCNSNKGNKDDTDFRSWGEFYGKRQADCLFCETPKDRIVSENELAYAIRDAFPVTEGHTLVIPKRHVADYFDLEQPELNAINQLITNQKLTLESDDSTIEGFNIGINCGEVAGQTIFHCHVHLIPRRKGDVEQPKGGVRGVIAGKAAY</sequence>
<feature type="active site" description="Tele-AMP-histidine intermediate" evidence="1">
    <location>
        <position position="277"/>
    </location>
</feature>